<dbReference type="AlphaFoldDB" id="A0A6L6XNZ4"/>
<dbReference type="Proteomes" id="UP000473525">
    <property type="component" value="Unassembled WGS sequence"/>
</dbReference>
<gene>
    <name evidence="2" type="ORF">GON03_04695</name>
</gene>
<name>A0A6L6XNZ4_9ACTN</name>
<accession>A0A6L6XNZ4</accession>
<evidence type="ECO:0000313" key="3">
    <source>
        <dbReference type="Proteomes" id="UP000473525"/>
    </source>
</evidence>
<evidence type="ECO:0000256" key="1">
    <source>
        <dbReference type="SAM" id="SignalP"/>
    </source>
</evidence>
<organism evidence="2 3">
    <name type="scientific">Nocardioides agri</name>
    <dbReference type="NCBI Taxonomy" id="2682843"/>
    <lineage>
        <taxon>Bacteria</taxon>
        <taxon>Bacillati</taxon>
        <taxon>Actinomycetota</taxon>
        <taxon>Actinomycetes</taxon>
        <taxon>Propionibacteriales</taxon>
        <taxon>Nocardioidaceae</taxon>
        <taxon>Nocardioides</taxon>
    </lineage>
</organism>
<comment type="caution">
    <text evidence="2">The sequence shown here is derived from an EMBL/GenBank/DDBJ whole genome shotgun (WGS) entry which is preliminary data.</text>
</comment>
<evidence type="ECO:0000313" key="2">
    <source>
        <dbReference type="EMBL" id="MVQ48467.1"/>
    </source>
</evidence>
<feature type="signal peptide" evidence="1">
    <location>
        <begin position="1"/>
        <end position="24"/>
    </location>
</feature>
<sequence length="566" mass="55693">MAGAAIVTLATGGALVAVAGPASATTPTGGCWVYTPTTPANIEDTLPASQTSSTLAPWANPGPADYVLTSSGSAAVGGTRNFSLTFNEGPTNGGPPASGVVYYYFSVNGTNLPAISKPFSAGGSAPIPGDTITGSYAIASAGTQTIKLRKVYYDIPTFSTRVACNGQSTGIKVAPSGGVNPATTPLDTNISTSFTATGPTATISSVTNQVVNGYARKGDTINFNVSNFTSGGTAAVELCNTAGSSCDATPGSVTVAGDGTGSGSLTVISNPGTGDRALKVTLGGDVSLTPIKVLAAPTFTTNISGGGASTIVTFDGDNWDPNQTVTVGGYKPPPPIPPGPTGDATIDVTADGTGHIHGTFTVVDPTTAFVGGSRLHSASPVVSVFASAPFTFSGDTCNAKVGSATTGSCSLVQTMNLDITAGNLTASKASGTILMPGFTLDGTAHSVTGALRQVTVKDYRGGALGWSLTGKFSGLTGPATITPDKLSWTPNCAPSATNNDDTVTTGSAGAFTNSTTALPVCSVATTALGADGASGGDTLVDAALSLSVGANQKAGSYVGTITLTLS</sequence>
<keyword evidence="3" id="KW-1185">Reference proteome</keyword>
<evidence type="ECO:0008006" key="4">
    <source>
        <dbReference type="Google" id="ProtNLM"/>
    </source>
</evidence>
<reference evidence="2 3" key="1">
    <citation type="submission" date="2019-12" db="EMBL/GenBank/DDBJ databases">
        <authorList>
            <person name="Huq M.A."/>
        </authorList>
    </citation>
    <scope>NUCLEOTIDE SEQUENCE [LARGE SCALE GENOMIC DNA]</scope>
    <source>
        <strain evidence="2 3">MAH-18</strain>
    </source>
</reference>
<dbReference type="EMBL" id="WSEK01000004">
    <property type="protein sequence ID" value="MVQ48467.1"/>
    <property type="molecule type" value="Genomic_DNA"/>
</dbReference>
<dbReference type="RefSeq" id="WP_157340683.1">
    <property type="nucleotide sequence ID" value="NZ_WSEK01000004.1"/>
</dbReference>
<keyword evidence="1" id="KW-0732">Signal</keyword>
<feature type="chain" id="PRO_5026920444" description="WxL domain-containing protein" evidence="1">
    <location>
        <begin position="25"/>
        <end position="566"/>
    </location>
</feature>
<protein>
    <recommendedName>
        <fullName evidence="4">WxL domain-containing protein</fullName>
    </recommendedName>
</protein>
<proteinExistence type="predicted"/>